<dbReference type="InParanoid" id="A0A543AYY5"/>
<name>A0A543AYY5_9ACTN</name>
<evidence type="ECO:0000313" key="2">
    <source>
        <dbReference type="EMBL" id="TQL77789.1"/>
    </source>
</evidence>
<accession>A0A543AYY5</accession>
<organism evidence="2 3">
    <name type="scientific">Stackebrandtia endophytica</name>
    <dbReference type="NCBI Taxonomy" id="1496996"/>
    <lineage>
        <taxon>Bacteria</taxon>
        <taxon>Bacillati</taxon>
        <taxon>Actinomycetota</taxon>
        <taxon>Actinomycetes</taxon>
        <taxon>Glycomycetales</taxon>
        <taxon>Glycomycetaceae</taxon>
        <taxon>Stackebrandtia</taxon>
    </lineage>
</organism>
<reference evidence="2 3" key="1">
    <citation type="submission" date="2019-06" db="EMBL/GenBank/DDBJ databases">
        <title>Sequencing the genomes of 1000 actinobacteria strains.</title>
        <authorList>
            <person name="Klenk H.-P."/>
        </authorList>
    </citation>
    <scope>NUCLEOTIDE SEQUENCE [LARGE SCALE GENOMIC DNA]</scope>
    <source>
        <strain evidence="2 3">DSM 45928</strain>
    </source>
</reference>
<dbReference type="AlphaFoldDB" id="A0A543AYY5"/>
<evidence type="ECO:0000256" key="1">
    <source>
        <dbReference type="SAM" id="MobiDB-lite"/>
    </source>
</evidence>
<protein>
    <submittedName>
        <fullName evidence="2">Uncharacterized protein</fullName>
    </submittedName>
</protein>
<dbReference type="Proteomes" id="UP000317043">
    <property type="component" value="Unassembled WGS sequence"/>
</dbReference>
<evidence type="ECO:0000313" key="3">
    <source>
        <dbReference type="Proteomes" id="UP000317043"/>
    </source>
</evidence>
<proteinExistence type="predicted"/>
<feature type="region of interest" description="Disordered" evidence="1">
    <location>
        <begin position="150"/>
        <end position="169"/>
    </location>
</feature>
<sequence length="333" mass="36842">MLTGVDILETLCHRYAFGDVRALLPMINLPASDLKRLRRLCLFGQRLLDLDAEDFDMSDAETGGPEYTRLVRRARQCRIPQDPRETNRGALSSMRPAYELLLEVMAAQHMRHDMAGLVATAHMMAEYLPLLAWENVWGHAADPMRIGRDAAGRDSRFGQRDPDCDHHRPDQNAAARVLRIHQAPAEGWRTYLDRQHSNVAHAIGVCAAECRDQCGIIARVEEPDRGLLIERSSIAMAFGDSSLIRLRHSAPVGHGFGVPSLDEVARTWQHTREVVGNRGGSGKAALEEDGFCLPGLPSLISAIAGVPLAPATLLRETAELTVRKLSEALEDQR</sequence>
<comment type="caution">
    <text evidence="2">The sequence shown here is derived from an EMBL/GenBank/DDBJ whole genome shotgun (WGS) entry which is preliminary data.</text>
</comment>
<dbReference type="RefSeq" id="WP_246100128.1">
    <property type="nucleotide sequence ID" value="NZ_JBHTGS010000001.1"/>
</dbReference>
<gene>
    <name evidence="2" type="ORF">FB566_3356</name>
</gene>
<dbReference type="EMBL" id="VFOW01000001">
    <property type="protein sequence ID" value="TQL77789.1"/>
    <property type="molecule type" value="Genomic_DNA"/>
</dbReference>
<keyword evidence="3" id="KW-1185">Reference proteome</keyword>